<keyword evidence="1" id="KW-1133">Transmembrane helix</keyword>
<dbReference type="Gene3D" id="3.90.550.10">
    <property type="entry name" value="Spore Coat Polysaccharide Biosynthesis Protein SpsA, Chain A"/>
    <property type="match status" value="1"/>
</dbReference>
<feature type="transmembrane region" description="Helical" evidence="1">
    <location>
        <begin position="6"/>
        <end position="26"/>
    </location>
</feature>
<feature type="transmembrane region" description="Helical" evidence="1">
    <location>
        <begin position="335"/>
        <end position="354"/>
    </location>
</feature>
<dbReference type="RefSeq" id="WP_079543419.1">
    <property type="nucleotide sequence ID" value="NZ_LT670844.1"/>
</dbReference>
<keyword evidence="1" id="KW-0812">Transmembrane</keyword>
<sequence length="399" mass="43673">MFEVVLAVLLATTAGLLTVPIFTLLFEVLSAIRGYPDQLDGVPNATNSEITAVVIPAHNEGASLVPTLSDLRPQLGSNDRLIVVADNCSDDTAAIARGEGAEVIERTDPAHLGKAYALAAGIAYLNQAPPDLVMFVDADCRVKPDTLPRLKRACVKSKRPVQACVLMVAPKRCSIDHRLAEFFWRLRNLVRPLGLARLGLPAQLMGTGMIFPWRLIRGATLRHGNLVEDLQLGLDLAEIGCAPLFYPCVVGTSEFPHTKAGTESQRQRWIQGHVRMIVRDLPRRFARAVQEHNWDLLVLILDVAVPPFSMLASIAMVMLIAAVALFLLVGIASPMVVAGINFGALLGAVLLAWTKFGRELISIRDLAAIWRSLLNRLSFYARVYFGSRASSWVRTDRSD</sequence>
<dbReference type="InterPro" id="IPR029044">
    <property type="entry name" value="Nucleotide-diphossugar_trans"/>
</dbReference>
<dbReference type="Pfam" id="PF13641">
    <property type="entry name" value="Glyco_tranf_2_3"/>
    <property type="match status" value="1"/>
</dbReference>
<dbReference type="GO" id="GO:0016740">
    <property type="term" value="F:transferase activity"/>
    <property type="evidence" value="ECO:0007669"/>
    <property type="project" value="UniProtKB-KW"/>
</dbReference>
<dbReference type="Proteomes" id="UP000189935">
    <property type="component" value="Chromosome I"/>
</dbReference>
<dbReference type="OrthoDB" id="9797391at2"/>
<dbReference type="CDD" id="cd06438">
    <property type="entry name" value="EpsO_like"/>
    <property type="match status" value="1"/>
</dbReference>
<reference evidence="2 3" key="1">
    <citation type="submission" date="2016-11" db="EMBL/GenBank/DDBJ databases">
        <authorList>
            <person name="Jaros S."/>
            <person name="Januszkiewicz K."/>
            <person name="Wedrychowicz H."/>
        </authorList>
    </citation>
    <scope>NUCLEOTIDE SEQUENCE [LARGE SCALE GENOMIC DNA]</scope>
    <source>
        <strain evidence="2 3">GAS499</strain>
    </source>
</reference>
<dbReference type="AlphaFoldDB" id="A0A1M7BKT2"/>
<dbReference type="InterPro" id="IPR050256">
    <property type="entry name" value="Glycosyltransferase_2"/>
</dbReference>
<dbReference type="PANTHER" id="PTHR48090">
    <property type="entry name" value="UNDECAPRENYL-PHOSPHATE 4-DEOXY-4-FORMAMIDO-L-ARABINOSE TRANSFERASE-RELATED"/>
    <property type="match status" value="1"/>
</dbReference>
<keyword evidence="2" id="KW-0808">Transferase</keyword>
<keyword evidence="1" id="KW-0472">Membrane</keyword>
<evidence type="ECO:0000313" key="2">
    <source>
        <dbReference type="EMBL" id="SHL55554.1"/>
    </source>
</evidence>
<organism evidence="2 3">
    <name type="scientific">Bradyrhizobium lablabi</name>
    <dbReference type="NCBI Taxonomy" id="722472"/>
    <lineage>
        <taxon>Bacteria</taxon>
        <taxon>Pseudomonadati</taxon>
        <taxon>Pseudomonadota</taxon>
        <taxon>Alphaproteobacteria</taxon>
        <taxon>Hyphomicrobiales</taxon>
        <taxon>Nitrobacteraceae</taxon>
        <taxon>Bradyrhizobium</taxon>
    </lineage>
</organism>
<dbReference type="PANTHER" id="PTHR48090:SF6">
    <property type="entry name" value="SLR5056 PROTEIN"/>
    <property type="match status" value="1"/>
</dbReference>
<gene>
    <name evidence="2" type="ORF">SAMN05444159_6193</name>
</gene>
<dbReference type="EMBL" id="LT670844">
    <property type="protein sequence ID" value="SHL55554.1"/>
    <property type="molecule type" value="Genomic_DNA"/>
</dbReference>
<feature type="transmembrane region" description="Helical" evidence="1">
    <location>
        <begin position="296"/>
        <end position="329"/>
    </location>
</feature>
<dbReference type="SUPFAM" id="SSF53448">
    <property type="entry name" value="Nucleotide-diphospho-sugar transferases"/>
    <property type="match status" value="1"/>
</dbReference>
<evidence type="ECO:0000256" key="1">
    <source>
        <dbReference type="SAM" id="Phobius"/>
    </source>
</evidence>
<accession>A0A1M7BKT2</accession>
<protein>
    <submittedName>
        <fullName evidence="2">Glycosyltransferase, catalytic subunit of cellulose synthase and poly-beta-1,6-N-acetylglucosamine synthase</fullName>
    </submittedName>
</protein>
<evidence type="ECO:0000313" key="3">
    <source>
        <dbReference type="Proteomes" id="UP000189935"/>
    </source>
</evidence>
<proteinExistence type="predicted"/>
<name>A0A1M7BKT2_9BRAD</name>